<dbReference type="PROSITE" id="PS51123">
    <property type="entry name" value="OMPA_2"/>
    <property type="match status" value="1"/>
</dbReference>
<evidence type="ECO:0000256" key="2">
    <source>
        <dbReference type="SAM" id="Coils"/>
    </source>
</evidence>
<proteinExistence type="predicted"/>
<dbReference type="RefSeq" id="WP_209772373.1">
    <property type="nucleotide sequence ID" value="NZ_JAGINP010000035.1"/>
</dbReference>
<dbReference type="InterPro" id="IPR036737">
    <property type="entry name" value="OmpA-like_sf"/>
</dbReference>
<evidence type="ECO:0000256" key="1">
    <source>
        <dbReference type="PROSITE-ProRule" id="PRU00473"/>
    </source>
</evidence>
<name>A0ABS4SXT0_9PROT</name>
<dbReference type="CDD" id="cd07185">
    <property type="entry name" value="OmpA_C-like"/>
    <property type="match status" value="1"/>
</dbReference>
<reference evidence="6 7" key="1">
    <citation type="submission" date="2021-03" db="EMBL/GenBank/DDBJ databases">
        <title>Genomic Encyclopedia of Type Strains, Phase III (KMG-III): the genomes of soil and plant-associated and newly described type strains.</title>
        <authorList>
            <person name="Whitman W."/>
        </authorList>
    </citation>
    <scope>NUCLEOTIDE SEQUENCE [LARGE SCALE GENOMIC DNA]</scope>
    <source>
        <strain evidence="6 7">IMMIB AFH-6</strain>
    </source>
</reference>
<dbReference type="InterPro" id="IPR050330">
    <property type="entry name" value="Bact_OuterMem_StrucFunc"/>
</dbReference>
<evidence type="ECO:0000256" key="4">
    <source>
        <dbReference type="SAM" id="SignalP"/>
    </source>
</evidence>
<evidence type="ECO:0000313" key="7">
    <source>
        <dbReference type="Proteomes" id="UP000781958"/>
    </source>
</evidence>
<accession>A0ABS4SXT0</accession>
<dbReference type="EMBL" id="JAGINP010000035">
    <property type="protein sequence ID" value="MBP2296782.1"/>
    <property type="molecule type" value="Genomic_DNA"/>
</dbReference>
<evidence type="ECO:0000259" key="5">
    <source>
        <dbReference type="PROSITE" id="PS51123"/>
    </source>
</evidence>
<dbReference type="Proteomes" id="UP000781958">
    <property type="component" value="Unassembled WGS sequence"/>
</dbReference>
<keyword evidence="1" id="KW-0472">Membrane</keyword>
<comment type="caution">
    <text evidence="6">The sequence shown here is derived from an EMBL/GenBank/DDBJ whole genome shotgun (WGS) entry which is preliminary data.</text>
</comment>
<organism evidence="6 7">
    <name type="scientific">Azospirillum rugosum</name>
    <dbReference type="NCBI Taxonomy" id="416170"/>
    <lineage>
        <taxon>Bacteria</taxon>
        <taxon>Pseudomonadati</taxon>
        <taxon>Pseudomonadota</taxon>
        <taxon>Alphaproteobacteria</taxon>
        <taxon>Rhodospirillales</taxon>
        <taxon>Azospirillaceae</taxon>
        <taxon>Azospirillum</taxon>
    </lineage>
</organism>
<keyword evidence="7" id="KW-1185">Reference proteome</keyword>
<keyword evidence="4" id="KW-0732">Signal</keyword>
<feature type="domain" description="OmpA-like" evidence="5">
    <location>
        <begin position="62"/>
        <end position="185"/>
    </location>
</feature>
<protein>
    <submittedName>
        <fullName evidence="6">Chemotaxis protein MotB</fullName>
    </submittedName>
</protein>
<keyword evidence="2" id="KW-0175">Coiled coil</keyword>
<evidence type="ECO:0000313" key="6">
    <source>
        <dbReference type="EMBL" id="MBP2296782.1"/>
    </source>
</evidence>
<dbReference type="PROSITE" id="PS51257">
    <property type="entry name" value="PROKAR_LIPOPROTEIN"/>
    <property type="match status" value="1"/>
</dbReference>
<evidence type="ECO:0000256" key="3">
    <source>
        <dbReference type="SAM" id="MobiDB-lite"/>
    </source>
</evidence>
<feature type="region of interest" description="Disordered" evidence="3">
    <location>
        <begin position="154"/>
        <end position="185"/>
    </location>
</feature>
<feature type="signal peptide" evidence="4">
    <location>
        <begin position="1"/>
        <end position="29"/>
    </location>
</feature>
<dbReference type="PANTHER" id="PTHR30329:SF21">
    <property type="entry name" value="LIPOPROTEIN YIAD-RELATED"/>
    <property type="match status" value="1"/>
</dbReference>
<dbReference type="Pfam" id="PF00691">
    <property type="entry name" value="OmpA"/>
    <property type="match status" value="1"/>
</dbReference>
<gene>
    <name evidence="6" type="ORF">J2851_006600</name>
</gene>
<feature type="coiled-coil region" evidence="2">
    <location>
        <begin position="26"/>
        <end position="64"/>
    </location>
</feature>
<dbReference type="InterPro" id="IPR006665">
    <property type="entry name" value="OmpA-like"/>
</dbReference>
<dbReference type="Gene3D" id="3.30.1330.60">
    <property type="entry name" value="OmpA-like domain"/>
    <property type="match status" value="1"/>
</dbReference>
<dbReference type="PANTHER" id="PTHR30329">
    <property type="entry name" value="STATOR ELEMENT OF FLAGELLAR MOTOR COMPLEX"/>
    <property type="match status" value="1"/>
</dbReference>
<sequence>MLKISPRPRLIAGLVLSPLVLGGCVSQSAYDQLQAENRQLQSQNQQLRQQVAARQEQVSRLQGAIAYTVNTDLLFNPGSWQMTKRGENIIADFAKKLAAEQQSKLVVNGYTDDKPIGPELKRQGIASNQELSQKRAEEVMRYMISQGVNPDMIQARGYGDANPIAPNDTPQGRAKNRRVEVTTAS</sequence>
<feature type="chain" id="PRO_5045919979" evidence="4">
    <location>
        <begin position="30"/>
        <end position="185"/>
    </location>
</feature>
<dbReference type="SUPFAM" id="SSF103088">
    <property type="entry name" value="OmpA-like"/>
    <property type="match status" value="1"/>
</dbReference>